<evidence type="ECO:0000259" key="1">
    <source>
        <dbReference type="Pfam" id="PF16036"/>
    </source>
</evidence>
<gene>
    <name evidence="2" type="ORF">ABIE13_002801</name>
</gene>
<evidence type="ECO:0000313" key="3">
    <source>
        <dbReference type="Proteomes" id="UP001549320"/>
    </source>
</evidence>
<accession>A0ABV2Q9K2</accession>
<feature type="domain" description="Chalcone isomerase" evidence="1">
    <location>
        <begin position="95"/>
        <end position="190"/>
    </location>
</feature>
<dbReference type="Pfam" id="PF16036">
    <property type="entry name" value="Chalcone_3"/>
    <property type="match status" value="1"/>
</dbReference>
<name>A0ABV2Q9K2_9BURK</name>
<proteinExistence type="predicted"/>
<comment type="caution">
    <text evidence="2">The sequence shown here is derived from an EMBL/GenBank/DDBJ whole genome shotgun (WGS) entry which is preliminary data.</text>
</comment>
<dbReference type="EMBL" id="JBEPSH010000005">
    <property type="protein sequence ID" value="MET4577690.1"/>
    <property type="molecule type" value="Genomic_DNA"/>
</dbReference>
<reference evidence="2 3" key="1">
    <citation type="submission" date="2024-06" db="EMBL/GenBank/DDBJ databases">
        <title>Sorghum-associated microbial communities from plants grown in Nebraska, USA.</title>
        <authorList>
            <person name="Schachtman D."/>
        </authorList>
    </citation>
    <scope>NUCLEOTIDE SEQUENCE [LARGE SCALE GENOMIC DNA]</scope>
    <source>
        <strain evidence="2 3">2709</strain>
    </source>
</reference>
<keyword evidence="3" id="KW-1185">Reference proteome</keyword>
<dbReference type="Proteomes" id="UP001549320">
    <property type="component" value="Unassembled WGS sequence"/>
</dbReference>
<protein>
    <recommendedName>
        <fullName evidence="1">Chalcone isomerase domain-containing protein</fullName>
    </recommendedName>
</protein>
<sequence>MNSIRRRHALVWGAANAACFSLIDPSNEAHAMNITADFPPELKTALPAARVLGTGVLRFFGLRVYEARLWTLPGFLPERYESHPFALELTYERKLQGKDIAERSIAEMRRIGSFTEAQAGQWLALMLEAFPDVTSRDRLLGFWDGQGEVRFTHNGKLTARVRDAEFARLFFGIWLAPQSAAPALRTALLGLG</sequence>
<evidence type="ECO:0000313" key="2">
    <source>
        <dbReference type="EMBL" id="MET4577690.1"/>
    </source>
</evidence>
<dbReference type="InterPro" id="IPR016087">
    <property type="entry name" value="Chalcone_isomerase"/>
</dbReference>
<organism evidence="2 3">
    <name type="scientific">Ottowia thiooxydans</name>
    <dbReference type="NCBI Taxonomy" id="219182"/>
    <lineage>
        <taxon>Bacteria</taxon>
        <taxon>Pseudomonadati</taxon>
        <taxon>Pseudomonadota</taxon>
        <taxon>Betaproteobacteria</taxon>
        <taxon>Burkholderiales</taxon>
        <taxon>Comamonadaceae</taxon>
        <taxon>Ottowia</taxon>
    </lineage>
</organism>